<dbReference type="EMBL" id="WMBQ01000002">
    <property type="protein sequence ID" value="MTD96176.1"/>
    <property type="molecule type" value="Genomic_DNA"/>
</dbReference>
<comment type="subunit">
    <text evidence="2">Monomer. Interacts with PqqE.</text>
</comment>
<evidence type="ECO:0000313" key="4">
    <source>
        <dbReference type="EMBL" id="MTD96176.1"/>
    </source>
</evidence>
<name>A0A6I3KRZ5_9HYPH</name>
<keyword evidence="5" id="KW-1185">Reference proteome</keyword>
<proteinExistence type="predicted"/>
<reference evidence="4 5" key="1">
    <citation type="submission" date="2019-11" db="EMBL/GenBank/DDBJ databases">
        <title>Identification of a novel strain.</title>
        <authorList>
            <person name="Xu Q."/>
            <person name="Wang G."/>
        </authorList>
    </citation>
    <scope>NUCLEOTIDE SEQUENCE [LARGE SCALE GENOMIC DNA]</scope>
    <source>
        <strain evidence="5">xq</strain>
    </source>
</reference>
<dbReference type="Proteomes" id="UP000440694">
    <property type="component" value="Unassembled WGS sequence"/>
</dbReference>
<sequence length="100" mass="10945">MGETAPRQRAIITVASKPVMPPHIKMRHDAGRGRWIILAPERLFDPDEIAVEVLKLCDGVRTVGDITAQLSKDYNAPAEDIEADIIAMLQDLADKGVVKA</sequence>
<dbReference type="InterPro" id="IPR022479">
    <property type="entry name" value="PqqD_bac"/>
</dbReference>
<dbReference type="NCBIfam" id="TIGR03859">
    <property type="entry name" value="PQQ_PqqD"/>
    <property type="match status" value="1"/>
</dbReference>
<dbReference type="Pfam" id="PF05402">
    <property type="entry name" value="PqqD"/>
    <property type="match status" value="1"/>
</dbReference>
<dbReference type="AlphaFoldDB" id="A0A6I3KRZ5"/>
<organism evidence="4 5">
    <name type="scientific">Hyphomicrobium album</name>
    <dbReference type="NCBI Taxonomy" id="2665159"/>
    <lineage>
        <taxon>Bacteria</taxon>
        <taxon>Pseudomonadati</taxon>
        <taxon>Pseudomonadota</taxon>
        <taxon>Alphaproteobacteria</taxon>
        <taxon>Hyphomicrobiales</taxon>
        <taxon>Hyphomicrobiaceae</taxon>
        <taxon>Hyphomicrobium</taxon>
    </lineage>
</organism>
<evidence type="ECO:0000256" key="2">
    <source>
        <dbReference type="ARBA" id="ARBA00011741"/>
    </source>
</evidence>
<evidence type="ECO:0000256" key="3">
    <source>
        <dbReference type="ARBA" id="ARBA00022905"/>
    </source>
</evidence>
<evidence type="ECO:0000313" key="5">
    <source>
        <dbReference type="Proteomes" id="UP000440694"/>
    </source>
</evidence>
<dbReference type="RefSeq" id="WP_154740630.1">
    <property type="nucleotide sequence ID" value="NZ_WMBQ01000002.1"/>
</dbReference>
<dbReference type="Gene3D" id="1.10.10.1150">
    <property type="entry name" value="Coenzyme PQQ synthesis protein D (PqqD)"/>
    <property type="match status" value="1"/>
</dbReference>
<protein>
    <submittedName>
        <fullName evidence="4">Pyrroloquinoline quinone biosynthesis peptide chaperone PqqD</fullName>
    </submittedName>
</protein>
<accession>A0A6I3KRZ5</accession>
<dbReference type="UniPathway" id="UPA00539"/>
<comment type="caution">
    <text evidence="4">The sequence shown here is derived from an EMBL/GenBank/DDBJ whole genome shotgun (WGS) entry which is preliminary data.</text>
</comment>
<evidence type="ECO:0000256" key="1">
    <source>
        <dbReference type="ARBA" id="ARBA00004886"/>
    </source>
</evidence>
<gene>
    <name evidence="4" type="primary">pqqD</name>
    <name evidence="4" type="ORF">GIW81_17690</name>
</gene>
<dbReference type="InterPro" id="IPR041881">
    <property type="entry name" value="PqqD_sf"/>
</dbReference>
<dbReference type="GO" id="GO:0018189">
    <property type="term" value="P:pyrroloquinoline quinone biosynthetic process"/>
    <property type="evidence" value="ECO:0007669"/>
    <property type="project" value="UniProtKB-UniPathway"/>
</dbReference>
<dbReference type="GO" id="GO:0048038">
    <property type="term" value="F:quinone binding"/>
    <property type="evidence" value="ECO:0007669"/>
    <property type="project" value="InterPro"/>
</dbReference>
<dbReference type="InterPro" id="IPR008792">
    <property type="entry name" value="PQQD"/>
</dbReference>
<keyword evidence="3" id="KW-0884">PQQ biosynthesis</keyword>
<comment type="pathway">
    <text evidence="1">Cofactor biosynthesis; pyrroloquinoline quinone biosynthesis.</text>
</comment>